<keyword evidence="3" id="KW-1185">Reference proteome</keyword>
<dbReference type="AlphaFoldDB" id="A0AAN6MJ33"/>
<feature type="compositionally biased region" description="Low complexity" evidence="1">
    <location>
        <begin position="37"/>
        <end position="46"/>
    </location>
</feature>
<reference evidence="2" key="1">
    <citation type="journal article" date="2023" name="Mol. Phylogenet. Evol.">
        <title>Genome-scale phylogeny and comparative genomics of the fungal order Sordariales.</title>
        <authorList>
            <person name="Hensen N."/>
            <person name="Bonometti L."/>
            <person name="Westerberg I."/>
            <person name="Brannstrom I.O."/>
            <person name="Guillou S."/>
            <person name="Cros-Aarteil S."/>
            <person name="Calhoun S."/>
            <person name="Haridas S."/>
            <person name="Kuo A."/>
            <person name="Mondo S."/>
            <person name="Pangilinan J."/>
            <person name="Riley R."/>
            <person name="LaButti K."/>
            <person name="Andreopoulos B."/>
            <person name="Lipzen A."/>
            <person name="Chen C."/>
            <person name="Yan M."/>
            <person name="Daum C."/>
            <person name="Ng V."/>
            <person name="Clum A."/>
            <person name="Steindorff A."/>
            <person name="Ohm R.A."/>
            <person name="Martin F."/>
            <person name="Silar P."/>
            <person name="Natvig D.O."/>
            <person name="Lalanne C."/>
            <person name="Gautier V."/>
            <person name="Ament-Velasquez S.L."/>
            <person name="Kruys A."/>
            <person name="Hutchinson M.I."/>
            <person name="Powell A.J."/>
            <person name="Barry K."/>
            <person name="Miller A.N."/>
            <person name="Grigoriev I.V."/>
            <person name="Debuchy R."/>
            <person name="Gladieux P."/>
            <person name="Hiltunen Thoren M."/>
            <person name="Johannesson H."/>
        </authorList>
    </citation>
    <scope>NUCLEOTIDE SEQUENCE</scope>
    <source>
        <strain evidence="2">CBS 103.79</strain>
    </source>
</reference>
<comment type="caution">
    <text evidence="2">The sequence shown here is derived from an EMBL/GenBank/DDBJ whole genome shotgun (WGS) entry which is preliminary data.</text>
</comment>
<protein>
    <submittedName>
        <fullName evidence="2">Uncharacterized protein</fullName>
    </submittedName>
</protein>
<feature type="region of interest" description="Disordered" evidence="1">
    <location>
        <begin position="1"/>
        <end position="196"/>
    </location>
</feature>
<dbReference type="EMBL" id="MU855617">
    <property type="protein sequence ID" value="KAK3901017.1"/>
    <property type="molecule type" value="Genomic_DNA"/>
</dbReference>
<sequence>MAHPRRPAPAGSSRDRHARADAPSASFWLAPPPPSSLPGLPAQAPPTATIPHRAQPRRRDISFPSPHSDTAWPSSRSPQRRGAFSTGAGAPPSTTSSTGATTGSSYQGSNSGSGGNNDKTKTGSGGGGSSSTPSGSGSGGSSGLTQDNLARTSGYYGGVRLERDAAGEGEGAERPRTAWLSAGMEEQLRKLGGNGA</sequence>
<evidence type="ECO:0000313" key="2">
    <source>
        <dbReference type="EMBL" id="KAK3901017.1"/>
    </source>
</evidence>
<proteinExistence type="predicted"/>
<dbReference type="Proteomes" id="UP001303889">
    <property type="component" value="Unassembled WGS sequence"/>
</dbReference>
<feature type="compositionally biased region" description="Polar residues" evidence="1">
    <location>
        <begin position="65"/>
        <end position="77"/>
    </location>
</feature>
<reference evidence="2" key="2">
    <citation type="submission" date="2023-05" db="EMBL/GenBank/DDBJ databases">
        <authorList>
            <consortium name="Lawrence Berkeley National Laboratory"/>
            <person name="Steindorff A."/>
            <person name="Hensen N."/>
            <person name="Bonometti L."/>
            <person name="Westerberg I."/>
            <person name="Brannstrom I.O."/>
            <person name="Guillou S."/>
            <person name="Cros-Aarteil S."/>
            <person name="Calhoun S."/>
            <person name="Haridas S."/>
            <person name="Kuo A."/>
            <person name="Mondo S."/>
            <person name="Pangilinan J."/>
            <person name="Riley R."/>
            <person name="Labutti K."/>
            <person name="Andreopoulos B."/>
            <person name="Lipzen A."/>
            <person name="Chen C."/>
            <person name="Yanf M."/>
            <person name="Daum C."/>
            <person name="Ng V."/>
            <person name="Clum A."/>
            <person name="Ohm R."/>
            <person name="Martin F."/>
            <person name="Silar P."/>
            <person name="Natvig D."/>
            <person name="Lalanne C."/>
            <person name="Gautier V."/>
            <person name="Ament-Velasquez S.L."/>
            <person name="Kruys A."/>
            <person name="Hutchinson M.I."/>
            <person name="Powell A.J."/>
            <person name="Barry K."/>
            <person name="Miller A.N."/>
            <person name="Grigoriev I.V."/>
            <person name="Debuchy R."/>
            <person name="Gladieux P."/>
            <person name="Thoren M.H."/>
            <person name="Johannesson H."/>
        </authorList>
    </citation>
    <scope>NUCLEOTIDE SEQUENCE</scope>
    <source>
        <strain evidence="2">CBS 103.79</strain>
    </source>
</reference>
<gene>
    <name evidence="2" type="ORF">C8A05DRAFT_35325</name>
</gene>
<evidence type="ECO:0000256" key="1">
    <source>
        <dbReference type="SAM" id="MobiDB-lite"/>
    </source>
</evidence>
<accession>A0AAN6MJ33</accession>
<evidence type="ECO:0000313" key="3">
    <source>
        <dbReference type="Proteomes" id="UP001303889"/>
    </source>
</evidence>
<feature type="compositionally biased region" description="Low complexity" evidence="1">
    <location>
        <begin position="85"/>
        <end position="110"/>
    </location>
</feature>
<feature type="compositionally biased region" description="Basic and acidic residues" evidence="1">
    <location>
        <begin position="160"/>
        <end position="176"/>
    </location>
</feature>
<organism evidence="2 3">
    <name type="scientific">Staphylotrichum tortipilum</name>
    <dbReference type="NCBI Taxonomy" id="2831512"/>
    <lineage>
        <taxon>Eukaryota</taxon>
        <taxon>Fungi</taxon>
        <taxon>Dikarya</taxon>
        <taxon>Ascomycota</taxon>
        <taxon>Pezizomycotina</taxon>
        <taxon>Sordariomycetes</taxon>
        <taxon>Sordariomycetidae</taxon>
        <taxon>Sordariales</taxon>
        <taxon>Chaetomiaceae</taxon>
        <taxon>Staphylotrichum</taxon>
    </lineage>
</organism>
<name>A0AAN6MJ33_9PEZI</name>